<sequence>MRGCSLPVTDDSDEAFFLVAGPPARGDDPDLDAVEDHLVRADPTGSRVAEVLRDTYDQLLDGRRRGRWNYEELRKTEKTYMGTLVEINLHREFEFEDGGVTDYKIAGVEVDCKFSQKIGGWEVGPELIGQICLVIWADDFKSEWRAGLVRMTQDRLRTSTNRDAKKTLSLRGRESIRWLWTDAGNLPPNILLHMEPDKRQRIMNARAGRGNRHGQARLFQMCRELHNQVISRTTVETVGWGLDDPMKRMRSNGGARENLRKEGLLVLGHQDNDPAVIAALGLPQPRKGQFVVTRVVPAEPGDVRPAAEIEGKRWRRAEESDPLVTAPLVPRNSR</sequence>
<evidence type="ECO:0000313" key="6">
    <source>
        <dbReference type="EMBL" id="SEB44920.1"/>
    </source>
</evidence>
<protein>
    <submittedName>
        <fullName evidence="6">Restriction endonuclease NaeI</fullName>
    </submittedName>
</protein>
<evidence type="ECO:0000259" key="5">
    <source>
        <dbReference type="Pfam" id="PF09126"/>
    </source>
</evidence>
<feature type="domain" description="Type II restriction enzyme NaeI" evidence="5">
    <location>
        <begin position="34"/>
        <end position="324"/>
    </location>
</feature>
<evidence type="ECO:0000313" key="7">
    <source>
        <dbReference type="Proteomes" id="UP000199622"/>
    </source>
</evidence>
<dbReference type="GO" id="GO:0009036">
    <property type="term" value="F:type II site-specific deoxyribonuclease activity"/>
    <property type="evidence" value="ECO:0007669"/>
    <property type="project" value="InterPro"/>
</dbReference>
<dbReference type="STRING" id="208445.SAMN04489727_1841"/>
<evidence type="ECO:0000256" key="3">
    <source>
        <dbReference type="ARBA" id="ARBA00022801"/>
    </source>
</evidence>
<evidence type="ECO:0000256" key="1">
    <source>
        <dbReference type="ARBA" id="ARBA00022722"/>
    </source>
</evidence>
<dbReference type="EMBL" id="FNSO01000003">
    <property type="protein sequence ID" value="SEB44920.1"/>
    <property type="molecule type" value="Genomic_DNA"/>
</dbReference>
<dbReference type="InterPro" id="IPR037057">
    <property type="entry name" value="DNA_rep_MutH/T2_RE_sf"/>
</dbReference>
<dbReference type="AlphaFoldDB" id="A0A1H4JF27"/>
<name>A0A1H4JF27_9PSEU</name>
<reference evidence="7" key="1">
    <citation type="submission" date="2016-10" db="EMBL/GenBank/DDBJ databases">
        <authorList>
            <person name="Varghese N."/>
            <person name="Submissions S."/>
        </authorList>
    </citation>
    <scope>NUCLEOTIDE SEQUENCE [LARGE SCALE GENOMIC DNA]</scope>
    <source>
        <strain evidence="7">DSM 44544</strain>
    </source>
</reference>
<keyword evidence="1" id="KW-0540">Nuclease</keyword>
<keyword evidence="3" id="KW-0378">Hydrolase</keyword>
<accession>A0A1H4JF27</accession>
<dbReference type="InterPro" id="IPR036388">
    <property type="entry name" value="WH-like_DNA-bd_sf"/>
</dbReference>
<evidence type="ECO:0000256" key="2">
    <source>
        <dbReference type="ARBA" id="ARBA00022759"/>
    </source>
</evidence>
<dbReference type="Gene3D" id="3.40.600.10">
    <property type="entry name" value="DNA mismatch repair MutH/Restriction endonuclease, type II"/>
    <property type="match status" value="1"/>
</dbReference>
<dbReference type="Proteomes" id="UP000199622">
    <property type="component" value="Unassembled WGS sequence"/>
</dbReference>
<organism evidence="6 7">
    <name type="scientific">Amycolatopsis tolypomycina</name>
    <dbReference type="NCBI Taxonomy" id="208445"/>
    <lineage>
        <taxon>Bacteria</taxon>
        <taxon>Bacillati</taxon>
        <taxon>Actinomycetota</taxon>
        <taxon>Actinomycetes</taxon>
        <taxon>Pseudonocardiales</taxon>
        <taxon>Pseudonocardiaceae</taxon>
        <taxon>Amycolatopsis</taxon>
    </lineage>
</organism>
<feature type="region of interest" description="Disordered" evidence="4">
    <location>
        <begin position="314"/>
        <end position="334"/>
    </location>
</feature>
<gene>
    <name evidence="6" type="ORF">SAMN04489727_1841</name>
</gene>
<dbReference type="InterPro" id="IPR011335">
    <property type="entry name" value="Restrct_endonuc-II-like"/>
</dbReference>
<dbReference type="InterPro" id="IPR015210">
    <property type="entry name" value="NaeI"/>
</dbReference>
<dbReference type="SUPFAM" id="SSF52980">
    <property type="entry name" value="Restriction endonuclease-like"/>
    <property type="match status" value="1"/>
</dbReference>
<keyword evidence="2 6" id="KW-0255">Endonuclease</keyword>
<dbReference type="GO" id="GO:0003677">
    <property type="term" value="F:DNA binding"/>
    <property type="evidence" value="ECO:0007669"/>
    <property type="project" value="InterPro"/>
</dbReference>
<keyword evidence="7" id="KW-1185">Reference proteome</keyword>
<dbReference type="Gene3D" id="1.10.10.10">
    <property type="entry name" value="Winged helix-like DNA-binding domain superfamily/Winged helix DNA-binding domain"/>
    <property type="match status" value="1"/>
</dbReference>
<dbReference type="Pfam" id="PF09126">
    <property type="entry name" value="NaeI"/>
    <property type="match status" value="1"/>
</dbReference>
<dbReference type="GO" id="GO:0009307">
    <property type="term" value="P:DNA restriction-modification system"/>
    <property type="evidence" value="ECO:0007669"/>
    <property type="project" value="InterPro"/>
</dbReference>
<evidence type="ECO:0000256" key="4">
    <source>
        <dbReference type="SAM" id="MobiDB-lite"/>
    </source>
</evidence>
<dbReference type="CDD" id="cd22338">
    <property type="entry name" value="NaeI-like"/>
    <property type="match status" value="1"/>
</dbReference>
<proteinExistence type="predicted"/>